<organism evidence="1 2">
    <name type="scientific">Rhodopirellula maiorica SM1</name>
    <dbReference type="NCBI Taxonomy" id="1265738"/>
    <lineage>
        <taxon>Bacteria</taxon>
        <taxon>Pseudomonadati</taxon>
        <taxon>Planctomycetota</taxon>
        <taxon>Planctomycetia</taxon>
        <taxon>Pirellulales</taxon>
        <taxon>Pirellulaceae</taxon>
        <taxon>Novipirellula</taxon>
    </lineage>
</organism>
<proteinExistence type="predicted"/>
<dbReference type="Proteomes" id="UP000011991">
    <property type="component" value="Unassembled WGS sequence"/>
</dbReference>
<gene>
    <name evidence="1" type="ORF">RMSM_01294</name>
</gene>
<dbReference type="AlphaFoldDB" id="M5S6H8"/>
<reference evidence="1 2" key="1">
    <citation type="journal article" date="2013" name="Mar. Genomics">
        <title>Expression of sulfatases in Rhodopirellula baltica and the diversity of sulfatases in the genus Rhodopirellula.</title>
        <authorList>
            <person name="Wegner C.E."/>
            <person name="Richter-Heitmann T."/>
            <person name="Klindworth A."/>
            <person name="Klockow C."/>
            <person name="Richter M."/>
            <person name="Achstetter T."/>
            <person name="Glockner F.O."/>
            <person name="Harder J."/>
        </authorList>
    </citation>
    <scope>NUCLEOTIDE SEQUENCE [LARGE SCALE GENOMIC DNA]</scope>
    <source>
        <strain evidence="1 2">SM1</strain>
    </source>
</reference>
<keyword evidence="2" id="KW-1185">Reference proteome</keyword>
<protein>
    <submittedName>
        <fullName evidence="1">Uncharacterized protein</fullName>
    </submittedName>
</protein>
<dbReference type="EMBL" id="ANOG01000192">
    <property type="protein sequence ID" value="EMI21779.1"/>
    <property type="molecule type" value="Genomic_DNA"/>
</dbReference>
<sequence>MSGPITLPQASAEDFVDEFNRVYASIGWTIQRLGGRQPCSPVNERQEDAS</sequence>
<comment type="caution">
    <text evidence="1">The sequence shown here is derived from an EMBL/GenBank/DDBJ whole genome shotgun (WGS) entry which is preliminary data.</text>
</comment>
<evidence type="ECO:0000313" key="1">
    <source>
        <dbReference type="EMBL" id="EMI21779.1"/>
    </source>
</evidence>
<evidence type="ECO:0000313" key="2">
    <source>
        <dbReference type="Proteomes" id="UP000011991"/>
    </source>
</evidence>
<name>M5S6H8_9BACT</name>
<dbReference type="PATRIC" id="fig|1265738.3.peg.1283"/>
<accession>M5S6H8</accession>